<evidence type="ECO:0000256" key="1">
    <source>
        <dbReference type="ARBA" id="ARBA00001462"/>
    </source>
</evidence>
<reference evidence="9 10" key="1">
    <citation type="submission" date="2019-07" db="EMBL/GenBank/DDBJ databases">
        <authorList>
            <person name="Kim J."/>
        </authorList>
    </citation>
    <scope>NUCLEOTIDE SEQUENCE [LARGE SCALE GENOMIC DNA]</scope>
    <source>
        <strain evidence="10">dk17</strain>
    </source>
</reference>
<dbReference type="PANTHER" id="PTHR43576">
    <property type="entry name" value="ALPHA-L-ARABINOFURANOSIDASE C-RELATED"/>
    <property type="match status" value="1"/>
</dbReference>
<dbReference type="InterPro" id="IPR010720">
    <property type="entry name" value="Alpha-L-AF_C"/>
</dbReference>
<gene>
    <name evidence="9" type="ORF">FPZ43_11690</name>
</gene>
<keyword evidence="5" id="KW-0378">Hydrolase</keyword>
<organism evidence="9 10">
    <name type="scientific">Mucilaginibacter pallidiroseus</name>
    <dbReference type="NCBI Taxonomy" id="2599295"/>
    <lineage>
        <taxon>Bacteria</taxon>
        <taxon>Pseudomonadati</taxon>
        <taxon>Bacteroidota</taxon>
        <taxon>Sphingobacteriia</taxon>
        <taxon>Sphingobacteriales</taxon>
        <taxon>Sphingobacteriaceae</taxon>
        <taxon>Mucilaginibacter</taxon>
    </lineage>
</organism>
<keyword evidence="10" id="KW-1185">Reference proteome</keyword>
<dbReference type="Pfam" id="PF06964">
    <property type="entry name" value="Alpha-L-AF_C"/>
    <property type="match status" value="1"/>
</dbReference>
<dbReference type="PANTHER" id="PTHR43576:SF3">
    <property type="entry name" value="ALPHA-L-ARABINOFURANOSIDASE C"/>
    <property type="match status" value="1"/>
</dbReference>
<dbReference type="EC" id="3.2.1.55" evidence="4"/>
<dbReference type="Gene3D" id="2.60.40.1180">
    <property type="entry name" value="Golgi alpha-mannosidase II"/>
    <property type="match status" value="1"/>
</dbReference>
<evidence type="ECO:0000256" key="5">
    <source>
        <dbReference type="ARBA" id="ARBA00022801"/>
    </source>
</evidence>
<evidence type="ECO:0000256" key="2">
    <source>
        <dbReference type="ARBA" id="ARBA00007186"/>
    </source>
</evidence>
<dbReference type="EMBL" id="VOEJ01000005">
    <property type="protein sequence ID" value="TWR28921.1"/>
    <property type="molecule type" value="Genomic_DNA"/>
</dbReference>
<comment type="subunit">
    <text evidence="3">Homohexamer; trimer of dimers.</text>
</comment>
<proteinExistence type="inferred from homology"/>
<feature type="domain" description="Alpha-L-arabinofuranosidase C-terminal" evidence="8">
    <location>
        <begin position="335"/>
        <end position="523"/>
    </location>
</feature>
<dbReference type="SUPFAM" id="SSF51445">
    <property type="entry name" value="(Trans)glycosidases"/>
    <property type="match status" value="1"/>
</dbReference>
<evidence type="ECO:0000256" key="4">
    <source>
        <dbReference type="ARBA" id="ARBA00012670"/>
    </source>
</evidence>
<evidence type="ECO:0000256" key="6">
    <source>
        <dbReference type="ARBA" id="ARBA00023277"/>
    </source>
</evidence>
<protein>
    <recommendedName>
        <fullName evidence="4">non-reducing end alpha-L-arabinofuranosidase</fullName>
        <ecNumber evidence="4">3.2.1.55</ecNumber>
    </recommendedName>
</protein>
<sequence length="531" mass="58951">MASILSRRRFINLTGISGIALSIPDWVLAGIGKVSSAKVLEASIDVDVNKVIAPIAPEIFGQFIEHLGRAIDGGVYEEGSTLSNAKGYRKDVLEKVQQLRASVLRFPGGTFTKIYHWTDGVGPKKDRHARPNLIWGGVTNNHFGTDEFIDYSRTLNAAPYLAVNMGTGTAEEAANWVEYCNGTRDTYYANMRRKNGNDKPFNVKYWGLGNEESAEPDAGRLQNVKEFTKEAWFYAKLMKLQDPSIKFILPGADDTWNEQLLKDMNPVCDYISTHYYVSTPKRDVPSSLFGLVDGLETQIIKMKKQIADLTPGKVTGFSEWYRFPPRQQAVKISLDELGIWEHEGEGAYHLENAYNWNHALGTATFYNIMLRHADVVGMATWAQTVNVLAPILTSKTASIAQTVFYPMVFYRKHSGDTAIAAIVKTPQIEMKDAKEHAALDVTATINSKDGSLIILVVNRHAEADTKTSLAGISNKYRSATAYELNAASVLAANDIKQPKKNVVTEKEQALSLPLREYTFKAHSITALVFKG</sequence>
<comment type="catalytic activity">
    <reaction evidence="1">
        <text>Hydrolysis of terminal non-reducing alpha-L-arabinofuranoside residues in alpha-L-arabinosides.</text>
        <dbReference type="EC" id="3.2.1.55"/>
    </reaction>
</comment>
<evidence type="ECO:0000313" key="10">
    <source>
        <dbReference type="Proteomes" id="UP000320042"/>
    </source>
</evidence>
<dbReference type="InterPro" id="IPR013780">
    <property type="entry name" value="Glyco_hydro_b"/>
</dbReference>
<dbReference type="Proteomes" id="UP000320042">
    <property type="component" value="Unassembled WGS sequence"/>
</dbReference>
<evidence type="ECO:0000256" key="3">
    <source>
        <dbReference type="ARBA" id="ARBA00011165"/>
    </source>
</evidence>
<name>A0A563UC21_9SPHI</name>
<comment type="similarity">
    <text evidence="2">Belongs to the glycosyl hydrolase 51 family.</text>
</comment>
<dbReference type="InterPro" id="IPR055235">
    <property type="entry name" value="ASD1_cat"/>
</dbReference>
<evidence type="ECO:0000256" key="7">
    <source>
        <dbReference type="ARBA" id="ARBA00023295"/>
    </source>
</evidence>
<comment type="caution">
    <text evidence="9">The sequence shown here is derived from an EMBL/GenBank/DDBJ whole genome shotgun (WGS) entry which is preliminary data.</text>
</comment>
<keyword evidence="7" id="KW-0326">Glycosidase</keyword>
<dbReference type="RefSeq" id="WP_146382107.1">
    <property type="nucleotide sequence ID" value="NZ_VOEJ01000005.1"/>
</dbReference>
<dbReference type="InterPro" id="IPR006311">
    <property type="entry name" value="TAT_signal"/>
</dbReference>
<dbReference type="Pfam" id="PF22848">
    <property type="entry name" value="ASD1_dom"/>
    <property type="match status" value="1"/>
</dbReference>
<dbReference type="OrthoDB" id="9758333at2"/>
<dbReference type="SMART" id="SM00813">
    <property type="entry name" value="Alpha-L-AF_C"/>
    <property type="match status" value="1"/>
</dbReference>
<dbReference type="Gene3D" id="3.20.20.80">
    <property type="entry name" value="Glycosidases"/>
    <property type="match status" value="1"/>
</dbReference>
<dbReference type="GO" id="GO:0046373">
    <property type="term" value="P:L-arabinose metabolic process"/>
    <property type="evidence" value="ECO:0007669"/>
    <property type="project" value="InterPro"/>
</dbReference>
<dbReference type="InterPro" id="IPR017853">
    <property type="entry name" value="GH"/>
</dbReference>
<dbReference type="GO" id="GO:0046556">
    <property type="term" value="F:alpha-L-arabinofuranosidase activity"/>
    <property type="evidence" value="ECO:0007669"/>
    <property type="project" value="UniProtKB-EC"/>
</dbReference>
<dbReference type="AlphaFoldDB" id="A0A563UC21"/>
<dbReference type="PROSITE" id="PS51318">
    <property type="entry name" value="TAT"/>
    <property type="match status" value="1"/>
</dbReference>
<keyword evidence="6" id="KW-0119">Carbohydrate metabolism</keyword>
<evidence type="ECO:0000313" key="9">
    <source>
        <dbReference type="EMBL" id="TWR28921.1"/>
    </source>
</evidence>
<evidence type="ECO:0000259" key="8">
    <source>
        <dbReference type="SMART" id="SM00813"/>
    </source>
</evidence>
<dbReference type="GO" id="GO:0000272">
    <property type="term" value="P:polysaccharide catabolic process"/>
    <property type="evidence" value="ECO:0007669"/>
    <property type="project" value="TreeGrafter"/>
</dbReference>
<accession>A0A563UC21</accession>
<dbReference type="SUPFAM" id="SSF51011">
    <property type="entry name" value="Glycosyl hydrolase domain"/>
    <property type="match status" value="1"/>
</dbReference>